<keyword evidence="2" id="KW-1185">Reference proteome</keyword>
<dbReference type="RefSeq" id="WP_367919174.1">
    <property type="nucleotide sequence ID" value="NZ_BAABAC010000020.1"/>
</dbReference>
<gene>
    <name evidence="1" type="ORF">ACFQ3F_13315</name>
</gene>
<sequence>MSRKAVSDNYPEPRTGRTTGVLVLHLRLLLLRLIWGTQWEGRTG</sequence>
<organism evidence="1 2">
    <name type="scientific">Nocardioides ginsengisoli</name>
    <dbReference type="NCBI Taxonomy" id="363868"/>
    <lineage>
        <taxon>Bacteria</taxon>
        <taxon>Bacillati</taxon>
        <taxon>Actinomycetota</taxon>
        <taxon>Actinomycetes</taxon>
        <taxon>Propionibacteriales</taxon>
        <taxon>Nocardioidaceae</taxon>
        <taxon>Nocardioides</taxon>
    </lineage>
</organism>
<evidence type="ECO:0000313" key="1">
    <source>
        <dbReference type="EMBL" id="MFD1248773.1"/>
    </source>
</evidence>
<protein>
    <submittedName>
        <fullName evidence="1">Uncharacterized protein</fullName>
    </submittedName>
</protein>
<dbReference type="Proteomes" id="UP001597229">
    <property type="component" value="Unassembled WGS sequence"/>
</dbReference>
<accession>A0ABW3W3J8</accession>
<reference evidence="2" key="1">
    <citation type="journal article" date="2019" name="Int. J. Syst. Evol. Microbiol.">
        <title>The Global Catalogue of Microorganisms (GCM) 10K type strain sequencing project: providing services to taxonomists for standard genome sequencing and annotation.</title>
        <authorList>
            <consortium name="The Broad Institute Genomics Platform"/>
            <consortium name="The Broad Institute Genome Sequencing Center for Infectious Disease"/>
            <person name="Wu L."/>
            <person name="Ma J."/>
        </authorList>
    </citation>
    <scope>NUCLEOTIDE SEQUENCE [LARGE SCALE GENOMIC DNA]</scope>
    <source>
        <strain evidence="2">CCUG 52478</strain>
    </source>
</reference>
<comment type="caution">
    <text evidence="1">The sequence shown here is derived from an EMBL/GenBank/DDBJ whole genome shotgun (WGS) entry which is preliminary data.</text>
</comment>
<proteinExistence type="predicted"/>
<evidence type="ECO:0000313" key="2">
    <source>
        <dbReference type="Proteomes" id="UP001597229"/>
    </source>
</evidence>
<dbReference type="EMBL" id="JBHTLX010000017">
    <property type="protein sequence ID" value="MFD1248773.1"/>
    <property type="molecule type" value="Genomic_DNA"/>
</dbReference>
<name>A0ABW3W3J8_9ACTN</name>